<dbReference type="EMBL" id="JACHXY010000001">
    <property type="protein sequence ID" value="MBB3156642.1"/>
    <property type="molecule type" value="Genomic_DNA"/>
</dbReference>
<dbReference type="Proteomes" id="UP000543579">
    <property type="component" value="Unassembled WGS sequence"/>
</dbReference>
<dbReference type="Pfam" id="PF00589">
    <property type="entry name" value="Phage_integrase"/>
    <property type="match status" value="1"/>
</dbReference>
<evidence type="ECO:0000256" key="2">
    <source>
        <dbReference type="ARBA" id="ARBA00023125"/>
    </source>
</evidence>
<evidence type="ECO:0000313" key="6">
    <source>
        <dbReference type="Proteomes" id="UP000543579"/>
    </source>
</evidence>
<dbReference type="Gene3D" id="1.10.443.10">
    <property type="entry name" value="Intergrase catalytic core"/>
    <property type="match status" value="1"/>
</dbReference>
<dbReference type="GO" id="GO:0003677">
    <property type="term" value="F:DNA binding"/>
    <property type="evidence" value="ECO:0007669"/>
    <property type="project" value="UniProtKB-KW"/>
</dbReference>
<evidence type="ECO:0000313" key="5">
    <source>
        <dbReference type="EMBL" id="MBB3156642.1"/>
    </source>
</evidence>
<proteinExistence type="inferred from homology"/>
<dbReference type="InterPro" id="IPR050090">
    <property type="entry name" value="Tyrosine_recombinase_XerCD"/>
</dbReference>
<comment type="caution">
    <text evidence="5">The sequence shown here is derived from an EMBL/GenBank/DDBJ whole genome shotgun (WGS) entry which is preliminary data.</text>
</comment>
<sequence length="389" mass="42730">MGSVHAYATAAGERRYRIAFRRPDNTQTSERGFRTKKDAELRLAEVEVAKARGEHVDPSTARITVERLGVEWLASRENVLKPSAYSSLASTWDKHVRPKWGDRSIGSIRHSEVGAWMGELAAHETRKATDGVPAKLASATTIRRAHGLLAAILDVAVHDRRISRNVARGVALPAKSRAMTRRYLSHAQVQLLADEARHPTLVMFLAYTGLRWGEATALRVRHIDALRRRVSVEENAVLVSHEIHVGTPKTHRSRSVPFPAFLSLPIAQLAEGKSRDALLFGDGREHVRLPASRNGWFTAAVKAAQAIDVDMPRITPHDLRHTAASLAVSSGANVKAVQRMLGHASAAMTLDVYADLFDDDLDAVATALDEAKRAAVVVNPLSRERDRLA</sequence>
<comment type="similarity">
    <text evidence="1">Belongs to the 'phage' integrase family.</text>
</comment>
<dbReference type="RefSeq" id="WP_183418172.1">
    <property type="nucleotide sequence ID" value="NZ_JACHXY010000001.1"/>
</dbReference>
<evidence type="ECO:0000259" key="4">
    <source>
        <dbReference type="PROSITE" id="PS51898"/>
    </source>
</evidence>
<dbReference type="Gene3D" id="1.10.150.130">
    <property type="match status" value="1"/>
</dbReference>
<dbReference type="InterPro" id="IPR002104">
    <property type="entry name" value="Integrase_catalytic"/>
</dbReference>
<dbReference type="SUPFAM" id="SSF56349">
    <property type="entry name" value="DNA breaking-rejoining enzymes"/>
    <property type="match status" value="1"/>
</dbReference>
<accession>A0A7W5GEZ4</accession>
<keyword evidence="3" id="KW-0233">DNA recombination</keyword>
<dbReference type="PROSITE" id="PS51898">
    <property type="entry name" value="TYR_RECOMBINASE"/>
    <property type="match status" value="1"/>
</dbReference>
<feature type="domain" description="Tyr recombinase" evidence="4">
    <location>
        <begin position="179"/>
        <end position="366"/>
    </location>
</feature>
<organism evidence="5 6">
    <name type="scientific">Microbacterium proteolyticum</name>
    <dbReference type="NCBI Taxonomy" id="1572644"/>
    <lineage>
        <taxon>Bacteria</taxon>
        <taxon>Bacillati</taxon>
        <taxon>Actinomycetota</taxon>
        <taxon>Actinomycetes</taxon>
        <taxon>Micrococcales</taxon>
        <taxon>Microbacteriaceae</taxon>
        <taxon>Microbacterium</taxon>
    </lineage>
</organism>
<protein>
    <submittedName>
        <fullName evidence="5">Integrase</fullName>
    </submittedName>
</protein>
<dbReference type="AlphaFoldDB" id="A0A7W5GEZ4"/>
<name>A0A7W5GEZ4_9MICO</name>
<evidence type="ECO:0000256" key="1">
    <source>
        <dbReference type="ARBA" id="ARBA00008857"/>
    </source>
</evidence>
<gene>
    <name evidence="5" type="ORF">FHS07_000326</name>
</gene>
<dbReference type="GO" id="GO:0015074">
    <property type="term" value="P:DNA integration"/>
    <property type="evidence" value="ECO:0007669"/>
    <property type="project" value="InterPro"/>
</dbReference>
<dbReference type="CDD" id="cd01189">
    <property type="entry name" value="INT_ICEBs1_C_like"/>
    <property type="match status" value="1"/>
</dbReference>
<dbReference type="InterPro" id="IPR010998">
    <property type="entry name" value="Integrase_recombinase_N"/>
</dbReference>
<reference evidence="5 6" key="1">
    <citation type="submission" date="2020-08" db="EMBL/GenBank/DDBJ databases">
        <title>Genomic Encyclopedia of Type Strains, Phase III (KMG-III): the genomes of soil and plant-associated and newly described type strains.</title>
        <authorList>
            <person name="Whitman W."/>
        </authorList>
    </citation>
    <scope>NUCLEOTIDE SEQUENCE [LARGE SCALE GENOMIC DNA]</scope>
    <source>
        <strain evidence="5 6">CECT 8356</strain>
    </source>
</reference>
<keyword evidence="2" id="KW-0238">DNA-binding</keyword>
<dbReference type="InterPro" id="IPR013762">
    <property type="entry name" value="Integrase-like_cat_sf"/>
</dbReference>
<dbReference type="GO" id="GO:0006310">
    <property type="term" value="P:DNA recombination"/>
    <property type="evidence" value="ECO:0007669"/>
    <property type="project" value="UniProtKB-KW"/>
</dbReference>
<dbReference type="PANTHER" id="PTHR30349:SF64">
    <property type="entry name" value="PROPHAGE INTEGRASE INTD-RELATED"/>
    <property type="match status" value="1"/>
</dbReference>
<dbReference type="PANTHER" id="PTHR30349">
    <property type="entry name" value="PHAGE INTEGRASE-RELATED"/>
    <property type="match status" value="1"/>
</dbReference>
<dbReference type="InterPro" id="IPR011010">
    <property type="entry name" value="DNA_brk_join_enz"/>
</dbReference>
<evidence type="ECO:0000256" key="3">
    <source>
        <dbReference type="ARBA" id="ARBA00023172"/>
    </source>
</evidence>